<keyword evidence="4" id="KW-1048">Host nucleus</keyword>
<feature type="region of interest" description="Disordered" evidence="9">
    <location>
        <begin position="88"/>
        <end position="110"/>
    </location>
</feature>
<evidence type="ECO:0000256" key="6">
    <source>
        <dbReference type="ARBA" id="ARBA00022771"/>
    </source>
</evidence>
<reference evidence="10" key="2">
    <citation type="submission" date="2024-02" db="EMBL/GenBank/DDBJ databases">
        <authorList>
            <person name="Hu B."/>
        </authorList>
    </citation>
    <scope>NUCLEOTIDE SEQUENCE</scope>
    <source>
        <strain evidence="10">2A/Kenya/BAT627/2015</strain>
    </source>
</reference>
<keyword evidence="5" id="KW-0479">Metal-binding</keyword>
<dbReference type="GO" id="GO:0008270">
    <property type="term" value="F:zinc ion binding"/>
    <property type="evidence" value="ECO:0007669"/>
    <property type="project" value="UniProtKB-KW"/>
</dbReference>
<keyword evidence="7" id="KW-0862">Zinc</keyword>
<dbReference type="InterPro" id="IPR002597">
    <property type="entry name" value="Herpes_env"/>
</dbReference>
<dbReference type="Pfam" id="PF01673">
    <property type="entry name" value="Herpes_env"/>
    <property type="match status" value="2"/>
</dbReference>
<evidence type="ECO:0000256" key="1">
    <source>
        <dbReference type="ARBA" id="ARBA00004147"/>
    </source>
</evidence>
<accession>A0AAU7E070</accession>
<evidence type="ECO:0000256" key="4">
    <source>
        <dbReference type="ARBA" id="ARBA00022562"/>
    </source>
</evidence>
<dbReference type="GO" id="GO:0019031">
    <property type="term" value="C:viral envelope"/>
    <property type="evidence" value="ECO:0007669"/>
    <property type="project" value="InterPro"/>
</dbReference>
<organism evidence="10">
    <name type="scientific">Hipposideros bat herpesvirus</name>
    <dbReference type="NCBI Taxonomy" id="3141919"/>
    <lineage>
        <taxon>Viruses</taxon>
        <taxon>Duplodnaviria</taxon>
        <taxon>Heunggongvirae</taxon>
        <taxon>Peploviricota</taxon>
        <taxon>Herviviricetes</taxon>
        <taxon>Herpesvirales</taxon>
    </lineage>
</organism>
<dbReference type="PROSITE" id="PS51988">
    <property type="entry name" value="HERPESVIRUS_UL32"/>
    <property type="match status" value="1"/>
</dbReference>
<name>A0AAU7E070_9VIRU</name>
<evidence type="ECO:0000256" key="8">
    <source>
        <dbReference type="ARBA" id="ARBA00023200"/>
    </source>
</evidence>
<sequence length="561" mass="64352">MHAASKRRKLTVPVENCNTTEPEDNVTIGLELATRAQKFGKHNRNTSEQTRERTDKHYTAWSPELVRVGTRVLNELLVHSHPLKIPDVPSETDLSGNANGLLRDTSDEAPHGEDLEAEIDASQQYELQDLKELCTPLEIDNRCNLCAISSICLRRDVNKKWLLDYSLLCFKCNSAPRTPMSTLIVAVEFLQLMKLHFPDIHMRNIFSDKILTVFDFHMHFFINRCFAKQSDNPITSENITLQHVAVVRSIIMGTDCVPYNKKYRMSLKKHAHPTSANVDDSPFSKHGSISKQRFDDLMFYIWSGTNVFCGTVLSDLAIEKNNAMSSVARRYHDIERCMGPVYLAPTPAFAMKNQTTTICLICELMACSYENNVVLNNVKQQILGYCHNNLKLIDRIQLTLADVMGRFTPPSDTRSKSSDLSSHVSREALDRCGHAPEKATMNNPIYFVFRQVGVTGLYKHFFCDPQCAANMRCTDPKVLFRVPDQRHVREIKLHICCDNNYISPVDRDMWLYIQLFKAFQLTKRNYRAKTQLSDFIREFKHLLEARNIDVIDPSFVVDKYV</sequence>
<evidence type="ECO:0000256" key="5">
    <source>
        <dbReference type="ARBA" id="ARBA00022723"/>
    </source>
</evidence>
<comment type="subcellular location">
    <subcellularLocation>
        <location evidence="2">Host cytoplasm</location>
    </subcellularLocation>
    <subcellularLocation>
        <location evidence="1">Host nucleus</location>
    </subcellularLocation>
</comment>
<keyword evidence="6" id="KW-0863">Zinc-finger</keyword>
<protein>
    <submittedName>
        <fullName evidence="10">DNA packaging protein UL32</fullName>
    </submittedName>
</protein>
<keyword evidence="8" id="KW-1035">Host cytoplasm</keyword>
<evidence type="ECO:0000313" key="10">
    <source>
        <dbReference type="EMBL" id="XBH23709.1"/>
    </source>
</evidence>
<evidence type="ECO:0000256" key="9">
    <source>
        <dbReference type="SAM" id="MobiDB-lite"/>
    </source>
</evidence>
<evidence type="ECO:0000256" key="3">
    <source>
        <dbReference type="ARBA" id="ARBA00005235"/>
    </source>
</evidence>
<evidence type="ECO:0000256" key="2">
    <source>
        <dbReference type="ARBA" id="ARBA00004192"/>
    </source>
</evidence>
<dbReference type="EMBL" id="PP711849">
    <property type="protein sequence ID" value="XBH23709.1"/>
    <property type="molecule type" value="Genomic_DNA"/>
</dbReference>
<dbReference type="GO" id="GO:0042025">
    <property type="term" value="C:host cell nucleus"/>
    <property type="evidence" value="ECO:0007669"/>
    <property type="project" value="UniProtKB-SubCell"/>
</dbReference>
<comment type="similarity">
    <text evidence="3">Belongs to the herpesviridae UL32 protein family.</text>
</comment>
<evidence type="ECO:0000256" key="7">
    <source>
        <dbReference type="ARBA" id="ARBA00022833"/>
    </source>
</evidence>
<proteinExistence type="inferred from homology"/>
<reference evidence="10" key="1">
    <citation type="journal article" date="2024" name="Microbiome">
        <title>Substantial viral diversity in bats and rodents from East Africa: insights into evolution, recombination, and cocirculation.</title>
        <authorList>
            <person name="Wang D."/>
            <person name="Yang X."/>
            <person name="Ren Z."/>
            <person name="Hu B."/>
            <person name="Zhao H."/>
            <person name="Yang K."/>
            <person name="Shi P."/>
            <person name="Zhang Z."/>
            <person name="Feng Q."/>
            <person name="Nawenja C.V."/>
            <person name="Obanda V."/>
            <person name="Robert K."/>
            <person name="Nalikka B."/>
            <person name="Waruhiu C.N."/>
            <person name="Ochola G.O."/>
            <person name="Onyuok S.O."/>
            <person name="Ochieng H."/>
            <person name="Li B."/>
            <person name="Zhu Y."/>
            <person name="Si H."/>
            <person name="Yin J."/>
            <person name="Kristiansen K."/>
            <person name="Jin X."/>
            <person name="Xu X."/>
            <person name="Xiao M."/>
            <person name="Agwanda B."/>
            <person name="Ommeh S."/>
            <person name="Li J."/>
            <person name="Shi Z.L."/>
        </authorList>
    </citation>
    <scope>NUCLEOTIDE SEQUENCE</scope>
    <source>
        <strain evidence="10">2A/Kenya/BAT627/2015</strain>
    </source>
</reference>
<dbReference type="GO" id="GO:0030430">
    <property type="term" value="C:host cell cytoplasm"/>
    <property type="evidence" value="ECO:0007669"/>
    <property type="project" value="UniProtKB-SubCell"/>
</dbReference>